<comment type="caution">
    <text evidence="2">The sequence shown here is derived from an EMBL/GenBank/DDBJ whole genome shotgun (WGS) entry which is preliminary data.</text>
</comment>
<organism evidence="2 3">
    <name type="scientific">Dactylellina haptotyla (strain CBS 200.50)</name>
    <name type="common">Nematode-trapping fungus</name>
    <name type="synonym">Monacrosporium haptotylum</name>
    <dbReference type="NCBI Taxonomy" id="1284197"/>
    <lineage>
        <taxon>Eukaryota</taxon>
        <taxon>Fungi</taxon>
        <taxon>Dikarya</taxon>
        <taxon>Ascomycota</taxon>
        <taxon>Pezizomycotina</taxon>
        <taxon>Orbiliomycetes</taxon>
        <taxon>Orbiliales</taxon>
        <taxon>Orbiliaceae</taxon>
        <taxon>Dactylellina</taxon>
    </lineage>
</organism>
<evidence type="ECO:0008006" key="4">
    <source>
        <dbReference type="Google" id="ProtNLM"/>
    </source>
</evidence>
<reference evidence="3" key="2">
    <citation type="submission" date="2013-04" db="EMBL/GenBank/DDBJ databases">
        <title>Genomic mechanisms accounting for the adaptation to parasitism in nematode-trapping fungi.</title>
        <authorList>
            <person name="Ahren D.G."/>
        </authorList>
    </citation>
    <scope>NUCLEOTIDE SEQUENCE [LARGE SCALE GENOMIC DNA]</scope>
    <source>
        <strain evidence="3">CBS 200.50</strain>
    </source>
</reference>
<evidence type="ECO:0000313" key="2">
    <source>
        <dbReference type="EMBL" id="EPS41104.1"/>
    </source>
</evidence>
<feature type="chain" id="PRO_5013062411" description="Ubiquitin 3 binding protein But2 C-terminal domain-containing protein" evidence="1">
    <location>
        <begin position="16"/>
        <end position="309"/>
    </location>
</feature>
<gene>
    <name evidence="2" type="ORF">H072_4990</name>
</gene>
<proteinExistence type="predicted"/>
<reference evidence="2 3" key="1">
    <citation type="journal article" date="2013" name="PLoS Genet.">
        <title>Genomic mechanisms accounting for the adaptation to parasitism in nematode-trapping fungi.</title>
        <authorList>
            <person name="Meerupati T."/>
            <person name="Andersson K.M."/>
            <person name="Friman E."/>
            <person name="Kumar D."/>
            <person name="Tunlid A."/>
            <person name="Ahren D."/>
        </authorList>
    </citation>
    <scope>NUCLEOTIDE SEQUENCE [LARGE SCALE GENOMIC DNA]</scope>
    <source>
        <strain evidence="2 3">CBS 200.50</strain>
    </source>
</reference>
<keyword evidence="1" id="KW-0732">Signal</keyword>
<name>S8ADS0_DACHA</name>
<evidence type="ECO:0000256" key="1">
    <source>
        <dbReference type="SAM" id="SignalP"/>
    </source>
</evidence>
<dbReference type="Proteomes" id="UP000015100">
    <property type="component" value="Unassembled WGS sequence"/>
</dbReference>
<dbReference type="HOGENOM" id="CLU_943395_0_0_1"/>
<dbReference type="AlphaFoldDB" id="S8ADS0"/>
<protein>
    <recommendedName>
        <fullName evidence="4">Ubiquitin 3 binding protein But2 C-terminal domain-containing protein</fullName>
    </recommendedName>
</protein>
<evidence type="ECO:0000313" key="3">
    <source>
        <dbReference type="Proteomes" id="UP000015100"/>
    </source>
</evidence>
<keyword evidence="3" id="KW-1185">Reference proteome</keyword>
<dbReference type="OrthoDB" id="5596743at2759"/>
<feature type="signal peptide" evidence="1">
    <location>
        <begin position="1"/>
        <end position="15"/>
    </location>
</feature>
<sequence length="309" mass="31855">MKTLAILPFVALAAAHPADIFKRDCSGNNCLRAVRASAFLTRSGTADCSSYFRTTATPATSTFYETVHETTITNTAEATVTVTVGPPGATIKKRVEGEVLDIPTEIPGYATACSGSVAYSSACSCIGVTGTTITVAAPSTTITVTTSDIGAEVTSTVTLTATTVRLQFAASPTTYGGAYVASKTLADGVFVVPTADPVAALNVAIQPDGSVTSPDGKVLVGKQSTIDTDAHFLLWVTPEVPLPVIYFPVSCSLGAGSALSCTDPSGFTQFGGYYLADHKDTIRLFAPSVNLKSDPNKSRYVGPLSLTGV</sequence>
<dbReference type="EMBL" id="AQGS01000256">
    <property type="protein sequence ID" value="EPS41104.1"/>
    <property type="molecule type" value="Genomic_DNA"/>
</dbReference>
<accession>S8ADS0</accession>
<dbReference type="STRING" id="1284197.S8ADS0"/>